<dbReference type="AlphaFoldDB" id="A0A146K143"/>
<organism evidence="2">
    <name type="scientific">Trepomonas sp. PC1</name>
    <dbReference type="NCBI Taxonomy" id="1076344"/>
    <lineage>
        <taxon>Eukaryota</taxon>
        <taxon>Metamonada</taxon>
        <taxon>Diplomonadida</taxon>
        <taxon>Hexamitidae</taxon>
        <taxon>Hexamitinae</taxon>
        <taxon>Trepomonas</taxon>
    </lineage>
</organism>
<evidence type="ECO:0000313" key="2">
    <source>
        <dbReference type="EMBL" id="JAP90467.1"/>
    </source>
</evidence>
<sequence>SQASSKTHIKHINAFLSVQGDDITFRSKLLRLDKLRLNNVEIQLPNFIEINPQTFQLELFAYSDKKFTNFKVDLKTQQTIQVYDTTFLVSFSIKETNQTPITDIFRISTPNVTDIAMHLPISQSHLPSIKLLFQGKNFDLITYPNAKIPILLSQQEKQLRISIIFLIEDVEVEVAFIDLEELNLIKQSVIVNLLLNNFQITPLFAQIIDIMNYQQVVSKSNPELKLAKQIPIFKEKFANFEFFQQATGLWGMNVNIKYIESMRSLFDLLKQNYNLDSYSQIVCNQFQVSFVIQPDQFFISPEISNQKPVFVQCSSEKYQNSISSSINAGYKKSILITLIEQSQPCIVIIDQHKYVPQQLVMPFNANIAKVNLEQFHQCEAIVKQSCQNLNYIFNAKYNLQIQQQLIFTIYSAQMNKIVSKFIIPLKKLPFEARQCQELKKDLVINVRGIMLAVSTNDLPMHLINSVNDFQGVIEDIDASLISNDQSLIQNQSRLYDQKASSVPRQVEPKVNVNSPDAKVESKVEPKLQKPIFSQVVKETHQIQKVIQGVPHLKMEHSPEIVKHTITMKPLIAQGGFNKQLKGSFSVQTIKHEDGVVEQQIKRELIEQPKTLQDTVVMRNLEVSPLKSTEADWEQQLQNAGDEKLKLSNQQLKHSPIQEKVTVTLANQHFTLQQNAKADFVGQQQLSTSKVYVQTQKTDQVQNSRVTKQLSSSENVPQKTVEKELTQSPKFADQQASKLKTNQTQVQENYISKDTKMPQKVLQATAVKHTQSQKPIPETNITIIKMIEPNAKQKPSEQKAKSFQQQEIVQENHTKLKLQLQQQSQDLKLTKSISQKAKIEESHATSQITNEKTWTAPSIVNSKAPFTKVNQSQLQIELKPSPKVNQQQVQLQSKDLAKFETLRAEKSLEMQQPVNELRTETYLQKSPQINQQKAEIHSQKQNFVNEQHTNLVKSKSQQVEQQKAILQLSKQTEVAQQSPHLQLQKFQSINESHIQKDIKWNKNEAFEQTVTAKKINSPELQLSSTTRILEKQDQFCVKSPLQQKSPPRPEVHSEPSVKLQLLQQEQLQNSTVKKVLIQQKKLLQQNFQVPQPKFAVSRTQETQSENSQLESSMVQFEELPANVVQKEATEAQTVVEMQDGGNSPIKNEKVSQVTQTIKNVPQILKREVDCEVTNLHNDMEIQSYIGIPGDMQMGIKKIRTSYKDEIIPKHQIGIERNVLINYSQKQIHELRKQELVRIFE</sequence>
<feature type="region of interest" description="Disordered" evidence="1">
    <location>
        <begin position="701"/>
        <end position="743"/>
    </location>
</feature>
<accession>A0A146K143</accession>
<gene>
    <name evidence="2" type="ORF">TPC1_30038</name>
</gene>
<proteinExistence type="predicted"/>
<feature type="compositionally biased region" description="Polar residues" evidence="1">
    <location>
        <begin position="725"/>
        <end position="743"/>
    </location>
</feature>
<name>A0A146K143_9EUKA</name>
<protein>
    <submittedName>
        <fullName evidence="2">Uncharacterized protein</fullName>
    </submittedName>
</protein>
<reference evidence="2" key="1">
    <citation type="submission" date="2015-07" db="EMBL/GenBank/DDBJ databases">
        <title>Adaptation to a free-living lifestyle via gene acquisitions in the diplomonad Trepomonas sp. PC1.</title>
        <authorList>
            <person name="Xu F."/>
            <person name="Jerlstrom-Hultqvist J."/>
            <person name="Kolisko M."/>
            <person name="Simpson A.G.B."/>
            <person name="Roger A.J."/>
            <person name="Svard S.G."/>
            <person name="Andersson J.O."/>
        </authorList>
    </citation>
    <scope>NUCLEOTIDE SEQUENCE</scope>
    <source>
        <strain evidence="2">PC1</strain>
    </source>
</reference>
<dbReference type="EMBL" id="GDID01006139">
    <property type="protein sequence ID" value="JAP90467.1"/>
    <property type="molecule type" value="Transcribed_RNA"/>
</dbReference>
<feature type="compositionally biased region" description="Polar residues" evidence="1">
    <location>
        <begin position="701"/>
        <end position="717"/>
    </location>
</feature>
<feature type="non-terminal residue" evidence="2">
    <location>
        <position position="1"/>
    </location>
</feature>
<evidence type="ECO:0000256" key="1">
    <source>
        <dbReference type="SAM" id="MobiDB-lite"/>
    </source>
</evidence>